<dbReference type="FunFam" id="3.40.50.410:FF:000020">
    <property type="entry name" value="protein transport protein Sec24D isoform X1"/>
    <property type="match status" value="1"/>
</dbReference>
<evidence type="ECO:0008006" key="14">
    <source>
        <dbReference type="Google" id="ProtNLM"/>
    </source>
</evidence>
<evidence type="ECO:0000256" key="7">
    <source>
        <dbReference type="SAM" id="MobiDB-lite"/>
    </source>
</evidence>
<comment type="subcellular location">
    <subcellularLocation>
        <location evidence="1">Cytoplasmic vesicle</location>
        <location evidence="1">COPII-coated vesicle membrane</location>
        <topology evidence="1">Peripheral membrane protein</topology>
        <orientation evidence="1">Cytoplasmic side</orientation>
    </subcellularLocation>
    <subcellularLocation>
        <location evidence="2">Endoplasmic reticulum membrane</location>
        <topology evidence="2">Peripheral membrane protein</topology>
        <orientation evidence="2">Cytoplasmic side</orientation>
    </subcellularLocation>
</comment>
<dbReference type="InterPro" id="IPR050550">
    <property type="entry name" value="SEC23_SEC24_subfamily"/>
</dbReference>
<feature type="compositionally biased region" description="Low complexity" evidence="7">
    <location>
        <begin position="116"/>
        <end position="133"/>
    </location>
</feature>
<sequence length="926" mass="102586">MQGQHPPGSIMQGPPRSGPPMQGTPLTSSSMQAPPMQGPPMQVPPMQDPLMQGQHPPGSIMQGPPRSGPPMQGTPLISSSMQAPPMHLNQLTQGSSLLGSSAHRQPLSSQPGQGLPPAGQVGQGPTPTGQIGQNAPQSMPALPGKVSYQQTNMHANQNLGQNSYPPGQSLSTQMGQMQINSSPYGMNQNMQQPQYGSGPAIAVYEEDKKNRSGIFATNQKNVLPPMVTTKFVVKTRAIIHVPLHAFVDAGRRFQCMFCKATTDVPTEYFQHLDHTGQRMDRHERPELVLGTFEYVALKEYCRNNVLPKPPALIFVIDVSYNNVKSGFVNLLCSQMKNILRNLPVDVGQTKSNMKVGFITYNNSIHFYNCKANLAQPQMLFVGDIEDIFMPLLEGFLCDIEESESTIDALMAQIPIMFGETRETETVLGPAIQAGLEALKASECAGKLLVFHSSLPTREAPGRLKNRDERNLIGTDKEKTVLVPQTNYYTTLGQDCVAAGCSVDLFLLNNSYIDVATIGQVSRVTGGEVYKYTYFQSDIDGERLITDIVNNINRPTAFDAVMRVRTSTGVRPTDFHGHLHMQNTTDIELGSIDSDKTISIEIKHDDKLTEEESVYIQAALLYTSCGGIRRLRIINLNLPTTNSLVEIYRLTDLDAMLNFLLKQSKFKKKFQLIKNFTCISCIKNFTGVMKMVDHSPKAIKDGLMARAANILAVYRKSCAQMTNPGQLILPETMKLLPIYLSGIFKSDAFSAGPAVTIDQKSHVMMLVTSMPISESLAFMYPRVLPVHNVDPLSEDLPPVMRCSIEKFEDDGAYIIENGISMFLWLGLSLNSQWTQGVFNVSSVIQIDTDKNVIPVLDNPLNTRVRNIIGDIQSERRYCMKMILMRQHDKMEMMMKQLMVEDRGPDGSPGYVDFLCTMHREVRNLIGN</sequence>
<dbReference type="Gene3D" id="2.30.30.380">
    <property type="entry name" value="Zn-finger domain of Sec23/24"/>
    <property type="match status" value="1"/>
</dbReference>
<feature type="domain" description="Sec23/Sec24 helical" evidence="10">
    <location>
        <begin position="687"/>
        <end position="775"/>
    </location>
</feature>
<dbReference type="InterPro" id="IPR012990">
    <property type="entry name" value="Beta-sandwich_Sec23_24"/>
</dbReference>
<dbReference type="SUPFAM" id="SSF53300">
    <property type="entry name" value="vWA-like"/>
    <property type="match status" value="1"/>
</dbReference>
<dbReference type="SUPFAM" id="SSF82754">
    <property type="entry name" value="C-terminal, gelsolin-like domain of Sec23/24"/>
    <property type="match status" value="1"/>
</dbReference>
<dbReference type="Gene3D" id="3.40.20.10">
    <property type="entry name" value="Severin"/>
    <property type="match status" value="1"/>
</dbReference>
<dbReference type="SUPFAM" id="SSF82919">
    <property type="entry name" value="Zn-finger domain of Sec23/24"/>
    <property type="match status" value="1"/>
</dbReference>
<dbReference type="Gene3D" id="1.20.120.730">
    <property type="entry name" value="Sec23/Sec24 helical domain"/>
    <property type="match status" value="1"/>
</dbReference>
<feature type="compositionally biased region" description="Pro residues" evidence="7">
    <location>
        <begin position="36"/>
        <end position="47"/>
    </location>
</feature>
<dbReference type="Proteomes" id="UP000479190">
    <property type="component" value="Unassembled WGS sequence"/>
</dbReference>
<dbReference type="InterPro" id="IPR006900">
    <property type="entry name" value="Sec23/24_helical_dom"/>
</dbReference>
<evidence type="ECO:0000256" key="4">
    <source>
        <dbReference type="ARBA" id="ARBA00022448"/>
    </source>
</evidence>
<dbReference type="Pfam" id="PF08033">
    <property type="entry name" value="Sec23_BS"/>
    <property type="match status" value="1"/>
</dbReference>
<organism evidence="12 13">
    <name type="scientific">Trichogramma brassicae</name>
    <dbReference type="NCBI Taxonomy" id="86971"/>
    <lineage>
        <taxon>Eukaryota</taxon>
        <taxon>Metazoa</taxon>
        <taxon>Ecdysozoa</taxon>
        <taxon>Arthropoda</taxon>
        <taxon>Hexapoda</taxon>
        <taxon>Insecta</taxon>
        <taxon>Pterygota</taxon>
        <taxon>Neoptera</taxon>
        <taxon>Endopterygota</taxon>
        <taxon>Hymenoptera</taxon>
        <taxon>Apocrita</taxon>
        <taxon>Proctotrupomorpha</taxon>
        <taxon>Chalcidoidea</taxon>
        <taxon>Trichogrammatidae</taxon>
        <taxon>Trichogramma</taxon>
    </lineage>
</organism>
<protein>
    <recommendedName>
        <fullName evidence="14">Protein transport protein Sec24C</fullName>
    </recommendedName>
</protein>
<dbReference type="InterPro" id="IPR036175">
    <property type="entry name" value="Sec23/24_helical_dom_sf"/>
</dbReference>
<dbReference type="SUPFAM" id="SSF81995">
    <property type="entry name" value="beta-sandwich domain of Sec23/24"/>
    <property type="match status" value="1"/>
</dbReference>
<dbReference type="PANTHER" id="PTHR13803">
    <property type="entry name" value="SEC24-RELATED PROTEIN"/>
    <property type="match status" value="1"/>
</dbReference>
<dbReference type="GO" id="GO:0000149">
    <property type="term" value="F:SNARE binding"/>
    <property type="evidence" value="ECO:0007669"/>
    <property type="project" value="TreeGrafter"/>
</dbReference>
<gene>
    <name evidence="12" type="ORF">TBRA_LOCUS6805</name>
</gene>
<dbReference type="CDD" id="cd01479">
    <property type="entry name" value="Sec24-like"/>
    <property type="match status" value="1"/>
</dbReference>
<dbReference type="GO" id="GO:0090110">
    <property type="term" value="P:COPII-coated vesicle cargo loading"/>
    <property type="evidence" value="ECO:0007669"/>
    <property type="project" value="TreeGrafter"/>
</dbReference>
<proteinExistence type="inferred from homology"/>
<dbReference type="Gene3D" id="3.40.50.410">
    <property type="entry name" value="von Willebrand factor, type A domain"/>
    <property type="match status" value="1"/>
</dbReference>
<keyword evidence="13" id="KW-1185">Reference proteome</keyword>
<keyword evidence="5" id="KW-0653">Protein transport</keyword>
<dbReference type="InterPro" id="IPR036465">
    <property type="entry name" value="vWFA_dom_sf"/>
</dbReference>
<dbReference type="SUPFAM" id="SSF81811">
    <property type="entry name" value="Helical domain of Sec23/24"/>
    <property type="match status" value="1"/>
</dbReference>
<dbReference type="GO" id="GO:0006886">
    <property type="term" value="P:intracellular protein transport"/>
    <property type="evidence" value="ECO:0007669"/>
    <property type="project" value="InterPro"/>
</dbReference>
<dbReference type="GO" id="GO:0030127">
    <property type="term" value="C:COPII vesicle coat"/>
    <property type="evidence" value="ECO:0007669"/>
    <property type="project" value="InterPro"/>
</dbReference>
<comment type="similarity">
    <text evidence="3">Belongs to the SEC23/SEC24 family. SEC24 subfamily.</text>
</comment>
<feature type="region of interest" description="Disordered" evidence="7">
    <location>
        <begin position="1"/>
        <end position="82"/>
    </location>
</feature>
<dbReference type="AlphaFoldDB" id="A0A6H5IA91"/>
<evidence type="ECO:0000256" key="5">
    <source>
        <dbReference type="ARBA" id="ARBA00022927"/>
    </source>
</evidence>
<evidence type="ECO:0000256" key="2">
    <source>
        <dbReference type="ARBA" id="ARBA00004397"/>
    </source>
</evidence>
<evidence type="ECO:0000259" key="11">
    <source>
        <dbReference type="Pfam" id="PF08033"/>
    </source>
</evidence>
<dbReference type="EMBL" id="CADCXV010000761">
    <property type="protein sequence ID" value="CAB0034907.1"/>
    <property type="molecule type" value="Genomic_DNA"/>
</dbReference>
<feature type="domain" description="Sec23/Sec24 trunk" evidence="9">
    <location>
        <begin position="307"/>
        <end position="550"/>
    </location>
</feature>
<dbReference type="InterPro" id="IPR006896">
    <property type="entry name" value="Sec23/24_trunk_dom"/>
</dbReference>
<keyword evidence="4" id="KW-0813">Transport</keyword>
<keyword evidence="6" id="KW-0968">Cytoplasmic vesicle</keyword>
<dbReference type="InterPro" id="IPR007123">
    <property type="entry name" value="Gelsolin-like_dom"/>
</dbReference>
<evidence type="ECO:0000256" key="3">
    <source>
        <dbReference type="ARBA" id="ARBA00008334"/>
    </source>
</evidence>
<dbReference type="GO" id="GO:0070971">
    <property type="term" value="C:endoplasmic reticulum exit site"/>
    <property type="evidence" value="ECO:0007669"/>
    <property type="project" value="TreeGrafter"/>
</dbReference>
<evidence type="ECO:0000259" key="9">
    <source>
        <dbReference type="Pfam" id="PF04811"/>
    </source>
</evidence>
<name>A0A6H5IA91_9HYME</name>
<dbReference type="OrthoDB" id="49016at2759"/>
<dbReference type="GO" id="GO:0005789">
    <property type="term" value="C:endoplasmic reticulum membrane"/>
    <property type="evidence" value="ECO:0007669"/>
    <property type="project" value="UniProtKB-SubCell"/>
</dbReference>
<dbReference type="InterPro" id="IPR041742">
    <property type="entry name" value="Sec24-like_trunk_dom"/>
</dbReference>
<dbReference type="PANTHER" id="PTHR13803:SF4">
    <property type="entry name" value="SECRETORY 24CD, ISOFORM C"/>
    <property type="match status" value="1"/>
</dbReference>
<dbReference type="InterPro" id="IPR029006">
    <property type="entry name" value="ADF-H/Gelsolin-like_dom_sf"/>
</dbReference>
<feature type="compositionally biased region" description="Polar residues" evidence="7">
    <location>
        <begin position="102"/>
        <end position="112"/>
    </location>
</feature>
<evidence type="ECO:0000313" key="13">
    <source>
        <dbReference type="Proteomes" id="UP000479190"/>
    </source>
</evidence>
<dbReference type="GO" id="GO:0008270">
    <property type="term" value="F:zinc ion binding"/>
    <property type="evidence" value="ECO:0007669"/>
    <property type="project" value="InterPro"/>
</dbReference>
<feature type="region of interest" description="Disordered" evidence="7">
    <location>
        <begin position="98"/>
        <end position="144"/>
    </location>
</feature>
<dbReference type="Pfam" id="PF04811">
    <property type="entry name" value="Sec23_trunk"/>
    <property type="match status" value="1"/>
</dbReference>
<feature type="domain" description="Gelsolin-like" evidence="8">
    <location>
        <begin position="794"/>
        <end position="866"/>
    </location>
</feature>
<feature type="domain" description="Sec23/Sec24 beta-sandwich" evidence="11">
    <location>
        <begin position="556"/>
        <end position="640"/>
    </location>
</feature>
<reference evidence="12 13" key="1">
    <citation type="submission" date="2020-02" db="EMBL/GenBank/DDBJ databases">
        <authorList>
            <person name="Ferguson B K."/>
        </authorList>
    </citation>
    <scope>NUCLEOTIDE SEQUENCE [LARGE SCALE GENOMIC DNA]</scope>
</reference>
<evidence type="ECO:0000256" key="6">
    <source>
        <dbReference type="ARBA" id="ARBA00023329"/>
    </source>
</evidence>
<dbReference type="Gene3D" id="2.60.40.1670">
    <property type="entry name" value="beta-sandwich domain of Sec23/24"/>
    <property type="match status" value="1"/>
</dbReference>
<accession>A0A6H5IA91</accession>
<evidence type="ECO:0000313" key="12">
    <source>
        <dbReference type="EMBL" id="CAB0034907.1"/>
    </source>
</evidence>
<dbReference type="Pfam" id="PF00626">
    <property type="entry name" value="Gelsolin"/>
    <property type="match status" value="1"/>
</dbReference>
<dbReference type="InterPro" id="IPR036180">
    <property type="entry name" value="Gelsolin-like_dom_sf"/>
</dbReference>
<evidence type="ECO:0000256" key="1">
    <source>
        <dbReference type="ARBA" id="ARBA00004299"/>
    </source>
</evidence>
<evidence type="ECO:0000259" key="10">
    <source>
        <dbReference type="Pfam" id="PF04815"/>
    </source>
</evidence>
<evidence type="ECO:0000259" key="8">
    <source>
        <dbReference type="Pfam" id="PF00626"/>
    </source>
</evidence>
<dbReference type="InterPro" id="IPR036174">
    <property type="entry name" value="Znf_Sec23_Sec24_sf"/>
</dbReference>
<dbReference type="Pfam" id="PF04815">
    <property type="entry name" value="Sec23_helical"/>
    <property type="match status" value="1"/>
</dbReference>